<dbReference type="Pfam" id="PF23726">
    <property type="entry name" value="Beta-prop_RSE1_2nd"/>
    <property type="match status" value="1"/>
</dbReference>
<evidence type="ECO:0000259" key="5">
    <source>
        <dbReference type="Pfam" id="PF23726"/>
    </source>
</evidence>
<dbReference type="STRING" id="10195.A0A3M7R8X4"/>
<dbReference type="Gene3D" id="1.10.150.910">
    <property type="match status" value="1"/>
</dbReference>
<sequence>NGEITNYAQIDSNGQRYLLANSMGQLYLMILISDDSSSYSKISDIRFEFLGETSIADNITYIDNGVVFIGSKLGDSQLLKLVDTPNDNGFYVNVLETYTNLGPILDMIVVDIEKQGQGQIITCSGGHKNGSLRIIKSGIGINENAIIDLPGVKAIWPLRLTDSQADDHLVLAFFDYTKILSFQGEEFEDVELESFDLSHQTLCTLNVSRDLILQVSTSSIRLIQTSQSAVGNCVVQEWRPDAGSISVASANQQEILVACRHVLFYFLIASNQFSLISSASLDNEVACLDLCEEKKNFNLCAVGLWGDFSVRLLTLPGLDQILNENVKCDVIPRSILIDYLDDIAYLFCSFGDGSVISYVIGSGNGIGLSERRKVVLGTQPTILKKFSTNESKNIFACSDRPSVISSANQKLVYSSVNLKQVDYMCQFSSKLYAQCLILISGGTMRIGTMDNIQKLHIRSLHLNETVRRICYQAESKTFGLITCRPESVNQSVSTLCANQLIAKHGALVPLKSETCSKSTDFSSGFIDIQNINSFLILDQNTFECLYSVQLQTSEFALSIISIKFDESYFVIGCAQMNEDDPEPKQGRLILFKLSDNKLNYISELSTKGAPYCMSSLNNKLLVGISNQLKMYELKEGQLELLASYSDNVFITHLQCKNDFIIIGDIMKSCSVLAYRQDTNQLELVAKDFTPIWLSSVEIVDDDNFMMCDCFNNIITLRKDSGQTNEEERKSLKNHGCMHIGEQINVFRHGLLGMQQESNELIMNQHVQNSMLAGTVSGSIMLFCQLSPVLFKILNELQNKLSKHLITAGRIEYAKWRNFESERRIEENKNFIDGDLIECFQELSASEQENLVKDFRIDEQMVGHNGEEFSVNYLNKLVEELSRLH</sequence>
<dbReference type="GO" id="GO:0005634">
    <property type="term" value="C:nucleus"/>
    <property type="evidence" value="ECO:0007669"/>
    <property type="project" value="UniProtKB-SubCell"/>
</dbReference>
<gene>
    <name evidence="6" type="ORF">BpHYR1_024147</name>
</gene>
<evidence type="ECO:0000256" key="1">
    <source>
        <dbReference type="ARBA" id="ARBA00004123"/>
    </source>
</evidence>
<dbReference type="InterPro" id="IPR015943">
    <property type="entry name" value="WD40/YVTN_repeat-like_dom_sf"/>
</dbReference>
<dbReference type="UniPathway" id="UPA00143"/>
<keyword evidence="7" id="KW-1185">Reference proteome</keyword>
<accession>A0A3M7R8X4</accession>
<dbReference type="PANTHER" id="PTHR10644">
    <property type="entry name" value="DNA REPAIR/RNA PROCESSING CPSF FAMILY"/>
    <property type="match status" value="1"/>
</dbReference>
<dbReference type="InterPro" id="IPR050358">
    <property type="entry name" value="RSE1/DDB1/CFT1"/>
</dbReference>
<proteinExistence type="predicted"/>
<dbReference type="InterPro" id="IPR004871">
    <property type="entry name" value="RSE1/DDB1/CPSF1_C"/>
</dbReference>
<feature type="domain" description="RSE1/DDB1/CPSF1 first beta-propeller" evidence="4">
    <location>
        <begin position="4"/>
        <end position="85"/>
    </location>
</feature>
<dbReference type="OrthoDB" id="433457at2759"/>
<dbReference type="GO" id="GO:0016567">
    <property type="term" value="P:protein ubiquitination"/>
    <property type="evidence" value="ECO:0007669"/>
    <property type="project" value="UniProtKB-UniPathway"/>
</dbReference>
<dbReference type="AlphaFoldDB" id="A0A3M7R8X4"/>
<evidence type="ECO:0000313" key="7">
    <source>
        <dbReference type="Proteomes" id="UP000276133"/>
    </source>
</evidence>
<evidence type="ECO:0000256" key="2">
    <source>
        <dbReference type="ARBA" id="ARBA00023242"/>
    </source>
</evidence>
<organism evidence="6 7">
    <name type="scientific">Brachionus plicatilis</name>
    <name type="common">Marine rotifer</name>
    <name type="synonym">Brachionus muelleri</name>
    <dbReference type="NCBI Taxonomy" id="10195"/>
    <lineage>
        <taxon>Eukaryota</taxon>
        <taxon>Metazoa</taxon>
        <taxon>Spiralia</taxon>
        <taxon>Gnathifera</taxon>
        <taxon>Rotifera</taxon>
        <taxon>Eurotatoria</taxon>
        <taxon>Monogononta</taxon>
        <taxon>Pseudotrocha</taxon>
        <taxon>Ploima</taxon>
        <taxon>Brachionidae</taxon>
        <taxon>Brachionus</taxon>
    </lineage>
</organism>
<evidence type="ECO:0000259" key="4">
    <source>
        <dbReference type="Pfam" id="PF10433"/>
    </source>
</evidence>
<evidence type="ECO:0000313" key="6">
    <source>
        <dbReference type="EMBL" id="RNA20007.1"/>
    </source>
</evidence>
<feature type="non-terminal residue" evidence="6">
    <location>
        <position position="1"/>
    </location>
</feature>
<dbReference type="Pfam" id="PF03178">
    <property type="entry name" value="CPSF_A"/>
    <property type="match status" value="1"/>
</dbReference>
<feature type="domain" description="RSE1/DDB1/CPSF1 C-terminal" evidence="3">
    <location>
        <begin position="533"/>
        <end position="840"/>
    </location>
</feature>
<evidence type="ECO:0000259" key="3">
    <source>
        <dbReference type="Pfam" id="PF03178"/>
    </source>
</evidence>
<reference evidence="6 7" key="1">
    <citation type="journal article" date="2018" name="Sci. Rep.">
        <title>Genomic signatures of local adaptation to the degree of environmental predictability in rotifers.</title>
        <authorList>
            <person name="Franch-Gras L."/>
            <person name="Hahn C."/>
            <person name="Garcia-Roger E.M."/>
            <person name="Carmona M.J."/>
            <person name="Serra M."/>
            <person name="Gomez A."/>
        </authorList>
    </citation>
    <scope>NUCLEOTIDE SEQUENCE [LARGE SCALE GENOMIC DNA]</scope>
    <source>
        <strain evidence="6">HYR1</strain>
    </source>
</reference>
<dbReference type="GO" id="GO:0003676">
    <property type="term" value="F:nucleic acid binding"/>
    <property type="evidence" value="ECO:0007669"/>
    <property type="project" value="InterPro"/>
</dbReference>
<dbReference type="EMBL" id="REGN01003931">
    <property type="protein sequence ID" value="RNA20007.1"/>
    <property type="molecule type" value="Genomic_DNA"/>
</dbReference>
<protein>
    <submittedName>
        <fullName evidence="6">DNA damage-binding 1</fullName>
    </submittedName>
</protein>
<dbReference type="InterPro" id="IPR058543">
    <property type="entry name" value="Beta-prop_RSE1/DDB1/CPSF1_2nd"/>
</dbReference>
<dbReference type="InterPro" id="IPR018846">
    <property type="entry name" value="Beta-prop_RSE1/DDB1/CPSF1_1st"/>
</dbReference>
<comment type="subcellular location">
    <subcellularLocation>
        <location evidence="1">Nucleus</location>
    </subcellularLocation>
</comment>
<dbReference type="Pfam" id="PF10433">
    <property type="entry name" value="Beta-prop_RSE1_1st"/>
    <property type="match status" value="1"/>
</dbReference>
<comment type="caution">
    <text evidence="6">The sequence shown here is derived from an EMBL/GenBank/DDBJ whole genome shotgun (WGS) entry which is preliminary data.</text>
</comment>
<feature type="domain" description="RSE1/DDB1/CPSF1 second beta-propeller" evidence="5">
    <location>
        <begin position="143"/>
        <end position="449"/>
    </location>
</feature>
<keyword evidence="2" id="KW-0539">Nucleus</keyword>
<dbReference type="Proteomes" id="UP000276133">
    <property type="component" value="Unassembled WGS sequence"/>
</dbReference>
<dbReference type="Gene3D" id="2.130.10.10">
    <property type="entry name" value="YVTN repeat-like/Quinoprotein amine dehydrogenase"/>
    <property type="match status" value="2"/>
</dbReference>
<dbReference type="SUPFAM" id="SSF101908">
    <property type="entry name" value="Putative isomerase YbhE"/>
    <property type="match status" value="1"/>
</dbReference>
<name>A0A3M7R8X4_BRAPC</name>